<gene>
    <name evidence="1" type="ORF">MRATA1EN22A_LOCUS7540</name>
</gene>
<reference evidence="1" key="2">
    <citation type="submission" date="2025-03" db="EMBL/GenBank/DDBJ databases">
        <authorList>
            <consortium name="ELIXIR-Norway"/>
            <consortium name="Elixir Norway"/>
        </authorList>
    </citation>
    <scope>NUCLEOTIDE SEQUENCE</scope>
</reference>
<dbReference type="EMBL" id="OX596102">
    <property type="protein sequence ID" value="CAM9794282.1"/>
    <property type="molecule type" value="Genomic_DNA"/>
</dbReference>
<evidence type="ECO:0000313" key="1">
    <source>
        <dbReference type="EMBL" id="CAM9794282.1"/>
    </source>
</evidence>
<sequence length="114" mass="12308">MPHKCHIEDCSPPGSSVHGISQIRILQWAAVPSSRGSPHPGIEPVSLTSPELAGGFFPTVPQLLPANPGSRHDPPGTTWKLLVKFKSRPNFLSFNVLIHLAVPAVSWGMTETQE</sequence>
<organism evidence="1 2">
    <name type="scientific">Rangifer tarandus platyrhynchus</name>
    <name type="common">Svalbard reindeer</name>
    <dbReference type="NCBI Taxonomy" id="3082113"/>
    <lineage>
        <taxon>Eukaryota</taxon>
        <taxon>Metazoa</taxon>
        <taxon>Chordata</taxon>
        <taxon>Craniata</taxon>
        <taxon>Vertebrata</taxon>
        <taxon>Euteleostomi</taxon>
        <taxon>Mammalia</taxon>
        <taxon>Eutheria</taxon>
        <taxon>Laurasiatheria</taxon>
        <taxon>Artiodactyla</taxon>
        <taxon>Ruminantia</taxon>
        <taxon>Pecora</taxon>
        <taxon>Cervidae</taxon>
        <taxon>Odocoileinae</taxon>
        <taxon>Rangifer</taxon>
    </lineage>
</organism>
<protein>
    <submittedName>
        <fullName evidence="1">Uncharacterized protein</fullName>
    </submittedName>
</protein>
<reference evidence="1" key="1">
    <citation type="submission" date="2023-05" db="EMBL/GenBank/DDBJ databases">
        <authorList>
            <consortium name="ELIXIR-Norway"/>
        </authorList>
    </citation>
    <scope>NUCLEOTIDE SEQUENCE</scope>
</reference>
<dbReference type="Proteomes" id="UP001162501">
    <property type="component" value="Chromosome 18"/>
</dbReference>
<accession>A0AC59YMA7</accession>
<evidence type="ECO:0000313" key="2">
    <source>
        <dbReference type="Proteomes" id="UP001162501"/>
    </source>
</evidence>
<proteinExistence type="predicted"/>
<name>A0AC59YMA7_RANTA</name>